<dbReference type="EMBL" id="JACGWM010000002">
    <property type="protein sequence ID" value="KAL0388982.1"/>
    <property type="molecule type" value="Genomic_DNA"/>
</dbReference>
<protein>
    <recommendedName>
        <fullName evidence="1">Glutaredoxin domain-containing protein</fullName>
    </recommendedName>
</protein>
<feature type="domain" description="Glutaredoxin" evidence="1">
    <location>
        <begin position="97"/>
        <end position="166"/>
    </location>
</feature>
<organism evidence="2">
    <name type="scientific">Sesamum calycinum</name>
    <dbReference type="NCBI Taxonomy" id="2727403"/>
    <lineage>
        <taxon>Eukaryota</taxon>
        <taxon>Viridiplantae</taxon>
        <taxon>Streptophyta</taxon>
        <taxon>Embryophyta</taxon>
        <taxon>Tracheophyta</taxon>
        <taxon>Spermatophyta</taxon>
        <taxon>Magnoliopsida</taxon>
        <taxon>eudicotyledons</taxon>
        <taxon>Gunneridae</taxon>
        <taxon>Pentapetalae</taxon>
        <taxon>asterids</taxon>
        <taxon>lamiids</taxon>
        <taxon>Lamiales</taxon>
        <taxon>Pedaliaceae</taxon>
        <taxon>Sesamum</taxon>
    </lineage>
</organism>
<comment type="caution">
    <text evidence="2">The sequence shown here is derived from an EMBL/GenBank/DDBJ whole genome shotgun (WGS) entry which is preliminary data.</text>
</comment>
<gene>
    <name evidence="2" type="ORF">Scaly_0255300</name>
</gene>
<proteinExistence type="predicted"/>
<dbReference type="PANTHER" id="PTHR45669:SF26">
    <property type="entry name" value="GLUTAREDOXIN DOMAIN-CONTAINING PROTEIN"/>
    <property type="match status" value="1"/>
</dbReference>
<dbReference type="PROSITE" id="PS51354">
    <property type="entry name" value="GLUTAREDOXIN_2"/>
    <property type="match status" value="1"/>
</dbReference>
<dbReference type="Pfam" id="PF00462">
    <property type="entry name" value="Glutaredoxin"/>
    <property type="match status" value="1"/>
</dbReference>
<evidence type="ECO:0000259" key="1">
    <source>
        <dbReference type="Pfam" id="PF00462"/>
    </source>
</evidence>
<dbReference type="Pfam" id="PF23733">
    <property type="entry name" value="GRXCR1-2_C"/>
    <property type="match status" value="1"/>
</dbReference>
<accession>A0AAW2S8Y5</accession>
<dbReference type="InterPro" id="IPR036249">
    <property type="entry name" value="Thioredoxin-like_sf"/>
</dbReference>
<dbReference type="CDD" id="cd03031">
    <property type="entry name" value="GRX_GRX_like"/>
    <property type="match status" value="1"/>
</dbReference>
<dbReference type="SUPFAM" id="SSF52833">
    <property type="entry name" value="Thioredoxin-like"/>
    <property type="match status" value="1"/>
</dbReference>
<reference evidence="2" key="2">
    <citation type="journal article" date="2024" name="Plant">
        <title>Genomic evolution and insights into agronomic trait innovations of Sesamum species.</title>
        <authorList>
            <person name="Miao H."/>
            <person name="Wang L."/>
            <person name="Qu L."/>
            <person name="Liu H."/>
            <person name="Sun Y."/>
            <person name="Le M."/>
            <person name="Wang Q."/>
            <person name="Wei S."/>
            <person name="Zheng Y."/>
            <person name="Lin W."/>
            <person name="Duan Y."/>
            <person name="Cao H."/>
            <person name="Xiong S."/>
            <person name="Wang X."/>
            <person name="Wei L."/>
            <person name="Li C."/>
            <person name="Ma Q."/>
            <person name="Ju M."/>
            <person name="Zhao R."/>
            <person name="Li G."/>
            <person name="Mu C."/>
            <person name="Tian Q."/>
            <person name="Mei H."/>
            <person name="Zhang T."/>
            <person name="Gao T."/>
            <person name="Zhang H."/>
        </authorList>
    </citation>
    <scope>NUCLEOTIDE SEQUENCE</scope>
    <source>
        <strain evidence="2">KEN8</strain>
    </source>
</reference>
<reference evidence="2" key="1">
    <citation type="submission" date="2020-06" db="EMBL/GenBank/DDBJ databases">
        <authorList>
            <person name="Li T."/>
            <person name="Hu X."/>
            <person name="Zhang T."/>
            <person name="Song X."/>
            <person name="Zhang H."/>
            <person name="Dai N."/>
            <person name="Sheng W."/>
            <person name="Hou X."/>
            <person name="Wei L."/>
        </authorList>
    </citation>
    <scope>NUCLEOTIDE SEQUENCE</scope>
    <source>
        <strain evidence="2">KEN8</strain>
        <tissue evidence="2">Leaf</tissue>
    </source>
</reference>
<dbReference type="InterPro" id="IPR002109">
    <property type="entry name" value="Glutaredoxin"/>
</dbReference>
<dbReference type="PANTHER" id="PTHR45669">
    <property type="entry name" value="GLUTAREDOXIN DOMAIN-CONTAINING CYSTEINE-RICH PROTEIN CG12206-RELATED"/>
    <property type="match status" value="1"/>
</dbReference>
<dbReference type="AlphaFoldDB" id="A0AAW2S8Y5"/>
<evidence type="ECO:0000313" key="2">
    <source>
        <dbReference type="EMBL" id="KAL0388982.1"/>
    </source>
</evidence>
<name>A0AAW2S8Y5_9LAMI</name>
<sequence>MWLRRSKSKSRIHDAPPLKFACTSFKDIESLLSDDGFVAAGAGCTLFSPTQPSICHRSRSFKPILRTLSNPTLPLIDAAREGTEPDIRIPGAEKTVVVYFTSLRVVRRTFEDCKTVRSILRGFRVSIDERDLSMDSRFMAELQKILGQSEKSKLALPRVFIGGRYIGGVEEVRRLHESGELKKYVEGLPAAEPGTCEACGGHRFILCLECSGSHKCYNEKAGFRSCTSCNENGLVREMYLSFDRDVDFPCMQVHQELCSTEAHGNCRIQLWLDEVYGCSGEGERKPVGYGTEIWQKEEAEGMTKIMAMVVKVDSYGE</sequence>
<dbReference type="Gene3D" id="3.40.30.10">
    <property type="entry name" value="Glutaredoxin"/>
    <property type="match status" value="1"/>
</dbReference>